<dbReference type="InterPro" id="IPR017054">
    <property type="entry name" value="PduS"/>
</dbReference>
<evidence type="ECO:0000256" key="6">
    <source>
        <dbReference type="ARBA" id="ARBA00023004"/>
    </source>
</evidence>
<name>A0A3B1C5M5_9ZZZZ</name>
<evidence type="ECO:0000259" key="8">
    <source>
        <dbReference type="Pfam" id="PF01512"/>
    </source>
</evidence>
<keyword evidence="4" id="KW-0677">Repeat</keyword>
<evidence type="ECO:0000256" key="5">
    <source>
        <dbReference type="ARBA" id="ARBA00022982"/>
    </source>
</evidence>
<dbReference type="Gene3D" id="3.40.50.11540">
    <property type="entry name" value="NADH-ubiquinone oxidoreductase 51kDa subunit"/>
    <property type="match status" value="1"/>
</dbReference>
<protein>
    <submittedName>
        <fullName evidence="10">Cob(III)alamin reductase @ Cob(II)alamin reductase</fullName>
    </submittedName>
</protein>
<dbReference type="InterPro" id="IPR026902">
    <property type="entry name" value="RnfC_N"/>
</dbReference>
<dbReference type="PIRSF" id="PIRSF036408">
    <property type="entry name" value="PduS_prd"/>
    <property type="match status" value="1"/>
</dbReference>
<accession>A0A3B1C5M5</accession>
<keyword evidence="7" id="KW-0411">Iron-sulfur</keyword>
<dbReference type="InterPro" id="IPR017900">
    <property type="entry name" value="4Fe4S_Fe_S_CS"/>
</dbReference>
<dbReference type="Pfam" id="PF13375">
    <property type="entry name" value="RnfC_N"/>
    <property type="match status" value="1"/>
</dbReference>
<keyword evidence="5" id="KW-0249">Electron transport</keyword>
<keyword evidence="2" id="KW-0004">4Fe-4S</keyword>
<evidence type="ECO:0000259" key="9">
    <source>
        <dbReference type="Pfam" id="PF13375"/>
    </source>
</evidence>
<evidence type="ECO:0000256" key="3">
    <source>
        <dbReference type="ARBA" id="ARBA00022723"/>
    </source>
</evidence>
<dbReference type="InterPro" id="IPR011538">
    <property type="entry name" value="Nuo51_FMN-bd"/>
</dbReference>
<evidence type="ECO:0000256" key="7">
    <source>
        <dbReference type="ARBA" id="ARBA00023014"/>
    </source>
</evidence>
<dbReference type="SUPFAM" id="SSF142984">
    <property type="entry name" value="Nqo1 middle domain-like"/>
    <property type="match status" value="1"/>
</dbReference>
<evidence type="ECO:0000256" key="4">
    <source>
        <dbReference type="ARBA" id="ARBA00022737"/>
    </source>
</evidence>
<dbReference type="Pfam" id="PF13534">
    <property type="entry name" value="Fer4_17"/>
    <property type="match status" value="1"/>
</dbReference>
<dbReference type="GO" id="GO:0009055">
    <property type="term" value="F:electron transfer activity"/>
    <property type="evidence" value="ECO:0007669"/>
    <property type="project" value="InterPro"/>
</dbReference>
<dbReference type="InterPro" id="IPR037225">
    <property type="entry name" value="Nuo51_FMN-bd_sf"/>
</dbReference>
<proteinExistence type="predicted"/>
<dbReference type="InterPro" id="IPR010208">
    <property type="entry name" value="Ion_transpt_RnfC/RsxC"/>
</dbReference>
<feature type="domain" description="NADH-ubiquinone oxidoreductase 51kDa subunit FMN-binding" evidence="8">
    <location>
        <begin position="9"/>
        <end position="152"/>
    </location>
</feature>
<organism evidence="10">
    <name type="scientific">hydrothermal vent metagenome</name>
    <dbReference type="NCBI Taxonomy" id="652676"/>
    <lineage>
        <taxon>unclassified sequences</taxon>
        <taxon>metagenomes</taxon>
        <taxon>ecological metagenomes</taxon>
    </lineage>
</organism>
<dbReference type="InterPro" id="IPR009051">
    <property type="entry name" value="Helical_ferredxn"/>
</dbReference>
<dbReference type="Pfam" id="PF01512">
    <property type="entry name" value="Complex1_51K"/>
    <property type="match status" value="1"/>
</dbReference>
<keyword evidence="6" id="KW-0408">Iron</keyword>
<dbReference type="GO" id="GO:0046872">
    <property type="term" value="F:metal ion binding"/>
    <property type="evidence" value="ECO:0007669"/>
    <property type="project" value="UniProtKB-KW"/>
</dbReference>
<gene>
    <name evidence="10" type="ORF">MNBD_NITROSPINAE02-598</name>
</gene>
<dbReference type="SUPFAM" id="SSF142019">
    <property type="entry name" value="Nqo1 FMN-binding domain-like"/>
    <property type="match status" value="1"/>
</dbReference>
<dbReference type="Gene3D" id="1.10.1060.10">
    <property type="entry name" value="Alpha-helical ferredoxin"/>
    <property type="match status" value="1"/>
</dbReference>
<dbReference type="PANTHER" id="PTHR43034">
    <property type="entry name" value="ION-TRANSLOCATING OXIDOREDUCTASE COMPLEX SUBUNIT C"/>
    <property type="match status" value="1"/>
</dbReference>
<evidence type="ECO:0000313" key="10">
    <source>
        <dbReference type="EMBL" id="VAX19158.1"/>
    </source>
</evidence>
<dbReference type="AlphaFoldDB" id="A0A3B1C5M5"/>
<evidence type="ECO:0000256" key="2">
    <source>
        <dbReference type="ARBA" id="ARBA00022485"/>
    </source>
</evidence>
<dbReference type="PROSITE" id="PS00198">
    <property type="entry name" value="4FE4S_FER_1"/>
    <property type="match status" value="1"/>
</dbReference>
<reference evidence="10" key="1">
    <citation type="submission" date="2018-06" db="EMBL/GenBank/DDBJ databases">
        <authorList>
            <person name="Zhirakovskaya E."/>
        </authorList>
    </citation>
    <scope>NUCLEOTIDE SEQUENCE</scope>
</reference>
<sequence length="444" mass="48601">MGQLADIAKEAGIIGAGGAGFPTYVKLSNPVRNIVVNGAECEPMMHGDQWIMESRADDLVTALKMVAEEFGERLEAKIRVVIGIKEKYKEAIKSIGSAIKGSDMEILELPNVYPAGDEQFLVYEATGRIVPEGGIPPMVDTLVMNVGTLIHLADAIGGKPVTHRPVTVGGAVKNPRIASLPIGAPFSEIIPMVEPGIEDYVILVGGPMMGRVTEDLDEVINKTTGGLFVLPKNHSHVYRMRRPIPTELKLSRSVCEACRYCTDFCPRFLQGHALEPHKIMRVINYDRDLDTKTITSAWLCSECGACDLWACPMFLSPRVIFKEFKKKLKDAGIQNPHARSELAIDPMRKFRGIPAGRLTQRLGLTEYDIRPPYDTGEWPVKIVRIALNQHIGAPALPVVKMGVKATKGELIAETPDGRMGARYHASISGKVTGVDELSVTIEKE</sequence>
<feature type="domain" description="RnfC Barrel sandwich hybrid" evidence="9">
    <location>
        <begin position="381"/>
        <end position="440"/>
    </location>
</feature>
<keyword evidence="1" id="KW-0813">Transport</keyword>
<evidence type="ECO:0000256" key="1">
    <source>
        <dbReference type="ARBA" id="ARBA00022448"/>
    </source>
</evidence>
<dbReference type="EMBL" id="UOGE01000040">
    <property type="protein sequence ID" value="VAX19158.1"/>
    <property type="molecule type" value="Genomic_DNA"/>
</dbReference>
<dbReference type="SUPFAM" id="SSF46548">
    <property type="entry name" value="alpha-helical ferredoxin"/>
    <property type="match status" value="1"/>
</dbReference>
<dbReference type="GO" id="GO:0016020">
    <property type="term" value="C:membrane"/>
    <property type="evidence" value="ECO:0007669"/>
    <property type="project" value="InterPro"/>
</dbReference>
<dbReference type="PANTHER" id="PTHR43034:SF2">
    <property type="entry name" value="ION-TRANSLOCATING OXIDOREDUCTASE COMPLEX SUBUNIT C"/>
    <property type="match status" value="1"/>
</dbReference>
<dbReference type="GO" id="GO:0051539">
    <property type="term" value="F:4 iron, 4 sulfur cluster binding"/>
    <property type="evidence" value="ECO:0007669"/>
    <property type="project" value="UniProtKB-KW"/>
</dbReference>
<keyword evidence="3" id="KW-0479">Metal-binding</keyword>